<proteinExistence type="predicted"/>
<protein>
    <submittedName>
        <fullName evidence="3">Secreted protein</fullName>
    </submittedName>
</protein>
<keyword evidence="2" id="KW-0732">Signal</keyword>
<sequence>MQSLKSTIVVIAVLALAVLVLGRSQHVDSTLPPPQHENEIDLGSNERPNADSGSQGEMPLRPVHSGNYRTGSQCSECSRDPNRCYHSAGSVCRLNMVSGALLL</sequence>
<name>A0A5K3FEH9_MESCO</name>
<organism evidence="3">
    <name type="scientific">Mesocestoides corti</name>
    <name type="common">Flatworm</name>
    <dbReference type="NCBI Taxonomy" id="53468"/>
    <lineage>
        <taxon>Eukaryota</taxon>
        <taxon>Metazoa</taxon>
        <taxon>Spiralia</taxon>
        <taxon>Lophotrochozoa</taxon>
        <taxon>Platyhelminthes</taxon>
        <taxon>Cestoda</taxon>
        <taxon>Eucestoda</taxon>
        <taxon>Cyclophyllidea</taxon>
        <taxon>Mesocestoididae</taxon>
        <taxon>Mesocestoides</taxon>
    </lineage>
</organism>
<feature type="region of interest" description="Disordered" evidence="1">
    <location>
        <begin position="26"/>
        <end position="79"/>
    </location>
</feature>
<reference evidence="3" key="1">
    <citation type="submission" date="2019-11" db="UniProtKB">
        <authorList>
            <consortium name="WormBaseParasite"/>
        </authorList>
    </citation>
    <scope>IDENTIFICATION</scope>
</reference>
<feature type="chain" id="PRO_5024283657" evidence="2">
    <location>
        <begin position="23"/>
        <end position="103"/>
    </location>
</feature>
<accession>A0A5K3FEH9</accession>
<evidence type="ECO:0000256" key="2">
    <source>
        <dbReference type="SAM" id="SignalP"/>
    </source>
</evidence>
<dbReference type="AlphaFoldDB" id="A0A5K3FEH9"/>
<evidence type="ECO:0000313" key="3">
    <source>
        <dbReference type="WBParaSite" id="MCU_007518-RA"/>
    </source>
</evidence>
<evidence type="ECO:0000256" key="1">
    <source>
        <dbReference type="SAM" id="MobiDB-lite"/>
    </source>
</evidence>
<feature type="compositionally biased region" description="Polar residues" evidence="1">
    <location>
        <begin position="67"/>
        <end position="76"/>
    </location>
</feature>
<dbReference type="WBParaSite" id="MCU_007518-RA">
    <property type="protein sequence ID" value="MCU_007518-RA"/>
    <property type="gene ID" value="MCU_007518"/>
</dbReference>
<feature type="signal peptide" evidence="2">
    <location>
        <begin position="1"/>
        <end position="22"/>
    </location>
</feature>